<sequence length="402" mass="43770">MARQVYAHYMVGLTNQQALSQWKTDIQAAKDAWIDGFALNIGPDDSWTSTQLGLAYQAAAELDFKLFLSFDMASDYVWSVDSVVGLVNDFKAEAAQVLVGGKPMVSTFEGPTWADNWSSVRSQTGDIFLVPNWSSLGPSGVADKLSVIDGAFSWAAWPNAGSSEMSSSEDLLYKGVLAEKPYMMGVSPYFYVNLPNWNKNWYSSSDSLWYDRWQQVLEVMPEYIEIITWNDFSESSYIGDIVDAQVVDGADAYVDGMDHSAMRAVLPYFIKAYKEGNKNVELPTAETALAWYRTTSATLGGDGGTVWGQGGSESASAGTRDVVSVITITVDETEFQLSIGDTTQTFFANGTENRVNYFEMPFDGALGAVSLTMNGVTTTGPSIVDTLPATGYVNFNAAAISL</sequence>
<dbReference type="AlphaFoldDB" id="A0A9P9FRG5"/>
<dbReference type="EMBL" id="JAGMUV010000001">
    <property type="protein sequence ID" value="KAH7175340.1"/>
    <property type="molecule type" value="Genomic_DNA"/>
</dbReference>
<organism evidence="1 2">
    <name type="scientific">Dactylonectria macrodidyma</name>
    <dbReference type="NCBI Taxonomy" id="307937"/>
    <lineage>
        <taxon>Eukaryota</taxon>
        <taxon>Fungi</taxon>
        <taxon>Dikarya</taxon>
        <taxon>Ascomycota</taxon>
        <taxon>Pezizomycotina</taxon>
        <taxon>Sordariomycetes</taxon>
        <taxon>Hypocreomycetidae</taxon>
        <taxon>Hypocreales</taxon>
        <taxon>Nectriaceae</taxon>
        <taxon>Dactylonectria</taxon>
    </lineage>
</organism>
<proteinExistence type="predicted"/>
<dbReference type="InterPro" id="IPR005197">
    <property type="entry name" value="Glyco_hydro_71"/>
</dbReference>
<comment type="caution">
    <text evidence="1">The sequence shown here is derived from an EMBL/GenBank/DDBJ whole genome shotgun (WGS) entry which is preliminary data.</text>
</comment>
<gene>
    <name evidence="1" type="ORF">EDB81DRAFT_895858</name>
</gene>
<dbReference type="Pfam" id="PF03659">
    <property type="entry name" value="Glyco_hydro_71"/>
    <property type="match status" value="1"/>
</dbReference>
<keyword evidence="1" id="KW-0378">Hydrolase</keyword>
<accession>A0A9P9FRG5</accession>
<dbReference type="Proteomes" id="UP000738349">
    <property type="component" value="Unassembled WGS sequence"/>
</dbReference>
<keyword evidence="2" id="KW-1185">Reference proteome</keyword>
<name>A0A9P9FRG5_9HYPO</name>
<dbReference type="CDD" id="cd11577">
    <property type="entry name" value="GH71"/>
    <property type="match status" value="1"/>
</dbReference>
<protein>
    <submittedName>
        <fullName evidence="1">Glycoside hydrolase</fullName>
    </submittedName>
</protein>
<dbReference type="GO" id="GO:0051118">
    <property type="term" value="F:glucan endo-1,3-alpha-glucosidase activity"/>
    <property type="evidence" value="ECO:0007669"/>
    <property type="project" value="InterPro"/>
</dbReference>
<evidence type="ECO:0000313" key="1">
    <source>
        <dbReference type="EMBL" id="KAH7175340.1"/>
    </source>
</evidence>
<dbReference type="OrthoDB" id="1046782at2759"/>
<reference evidence="1" key="1">
    <citation type="journal article" date="2021" name="Nat. Commun.">
        <title>Genetic determinants of endophytism in the Arabidopsis root mycobiome.</title>
        <authorList>
            <person name="Mesny F."/>
            <person name="Miyauchi S."/>
            <person name="Thiergart T."/>
            <person name="Pickel B."/>
            <person name="Atanasova L."/>
            <person name="Karlsson M."/>
            <person name="Huettel B."/>
            <person name="Barry K.W."/>
            <person name="Haridas S."/>
            <person name="Chen C."/>
            <person name="Bauer D."/>
            <person name="Andreopoulos W."/>
            <person name="Pangilinan J."/>
            <person name="LaButti K."/>
            <person name="Riley R."/>
            <person name="Lipzen A."/>
            <person name="Clum A."/>
            <person name="Drula E."/>
            <person name="Henrissat B."/>
            <person name="Kohler A."/>
            <person name="Grigoriev I.V."/>
            <person name="Martin F.M."/>
            <person name="Hacquard S."/>
        </authorList>
    </citation>
    <scope>NUCLEOTIDE SEQUENCE</scope>
    <source>
        <strain evidence="1">MPI-CAGE-AT-0147</strain>
    </source>
</reference>
<dbReference type="Gene3D" id="3.20.20.80">
    <property type="entry name" value="Glycosidases"/>
    <property type="match status" value="1"/>
</dbReference>
<evidence type="ECO:0000313" key="2">
    <source>
        <dbReference type="Proteomes" id="UP000738349"/>
    </source>
</evidence>